<dbReference type="AlphaFoldDB" id="A0AAE3GTA3"/>
<keyword evidence="1" id="KW-0472">Membrane</keyword>
<keyword evidence="1" id="KW-0812">Transmembrane</keyword>
<dbReference type="RefSeq" id="WP_254012697.1">
    <property type="nucleotide sequence ID" value="NZ_JAMZMM010000154.1"/>
</dbReference>
<organism evidence="2 3">
    <name type="scientific">Limnofasciculus baicalensis BBK-W-15</name>
    <dbReference type="NCBI Taxonomy" id="2699891"/>
    <lineage>
        <taxon>Bacteria</taxon>
        <taxon>Bacillati</taxon>
        <taxon>Cyanobacteriota</taxon>
        <taxon>Cyanophyceae</taxon>
        <taxon>Coleofasciculales</taxon>
        <taxon>Coleofasciculaceae</taxon>
        <taxon>Limnofasciculus</taxon>
        <taxon>Limnofasciculus baicalensis</taxon>
    </lineage>
</organism>
<keyword evidence="3" id="KW-1185">Reference proteome</keyword>
<sequence length="142" mass="15264">MSNLGKKRLDTIWAIASYAAGSSTIAAAPTPGGTITKQVILTASDILMYTQIWKTYFEEELSEKELIDMLKDLGLIAVAAAGSAYIVVQSSTIIVREIINWFGPIGWGISAIITGSLNALCGAALAIYCDRIYCQKNPEVTE</sequence>
<reference evidence="2" key="1">
    <citation type="submission" date="2022-06" db="EMBL/GenBank/DDBJ databases">
        <title>New cyanobacteria of genus Symplocastrum in benthos of Lake Baikal.</title>
        <authorList>
            <person name="Sorokovikova E."/>
            <person name="Tikhonova I."/>
            <person name="Krasnopeev A."/>
            <person name="Evseev P."/>
            <person name="Gladkikh A."/>
            <person name="Belykh O."/>
        </authorList>
    </citation>
    <scope>NUCLEOTIDE SEQUENCE</scope>
    <source>
        <strain evidence="2">BBK-W-15</strain>
    </source>
</reference>
<comment type="caution">
    <text evidence="2">The sequence shown here is derived from an EMBL/GenBank/DDBJ whole genome shotgun (WGS) entry which is preliminary data.</text>
</comment>
<evidence type="ECO:0000256" key="1">
    <source>
        <dbReference type="SAM" id="Phobius"/>
    </source>
</evidence>
<gene>
    <name evidence="2" type="ORF">NJ959_15935</name>
</gene>
<proteinExistence type="predicted"/>
<keyword evidence="1" id="KW-1133">Transmembrane helix</keyword>
<evidence type="ECO:0000313" key="3">
    <source>
        <dbReference type="Proteomes" id="UP001204953"/>
    </source>
</evidence>
<dbReference type="Proteomes" id="UP001204953">
    <property type="component" value="Unassembled WGS sequence"/>
</dbReference>
<evidence type="ECO:0000313" key="2">
    <source>
        <dbReference type="EMBL" id="MCP2729924.1"/>
    </source>
</evidence>
<accession>A0AAE3GTA3</accession>
<feature type="transmembrane region" description="Helical" evidence="1">
    <location>
        <begin position="107"/>
        <end position="128"/>
    </location>
</feature>
<feature type="transmembrane region" description="Helical" evidence="1">
    <location>
        <begin position="73"/>
        <end position="95"/>
    </location>
</feature>
<name>A0AAE3GTA3_9CYAN</name>
<protein>
    <submittedName>
        <fullName evidence="2">Uncharacterized protein</fullName>
    </submittedName>
</protein>
<dbReference type="EMBL" id="JAMZMM010000154">
    <property type="protein sequence ID" value="MCP2729924.1"/>
    <property type="molecule type" value="Genomic_DNA"/>
</dbReference>